<dbReference type="AlphaFoldDB" id="A0A1Y1W4P8"/>
<reference evidence="2 3" key="1">
    <citation type="submission" date="2016-07" db="EMBL/GenBank/DDBJ databases">
        <title>Pervasive Adenine N6-methylation of Active Genes in Fungi.</title>
        <authorList>
            <consortium name="DOE Joint Genome Institute"/>
            <person name="Mondo S.J."/>
            <person name="Dannebaum R.O."/>
            <person name="Kuo R.C."/>
            <person name="Labutti K."/>
            <person name="Haridas S."/>
            <person name="Kuo A."/>
            <person name="Salamov A."/>
            <person name="Ahrendt S.R."/>
            <person name="Lipzen A."/>
            <person name="Sullivan W."/>
            <person name="Andreopoulos W.B."/>
            <person name="Clum A."/>
            <person name="Lindquist E."/>
            <person name="Daum C."/>
            <person name="Ramamoorthy G.K."/>
            <person name="Gryganskyi A."/>
            <person name="Culley D."/>
            <person name="Magnuson J.K."/>
            <person name="James T.Y."/>
            <person name="O'Malley M.A."/>
            <person name="Stajich J.E."/>
            <person name="Spatafora J.W."/>
            <person name="Visel A."/>
            <person name="Grigoriev I.V."/>
        </authorList>
    </citation>
    <scope>NUCLEOTIDE SEQUENCE [LARGE SCALE GENOMIC DNA]</scope>
    <source>
        <strain evidence="2 3">ATCC 12442</strain>
    </source>
</reference>
<dbReference type="RefSeq" id="XP_040742030.1">
    <property type="nucleotide sequence ID" value="XM_040889621.1"/>
</dbReference>
<keyword evidence="1" id="KW-0812">Transmembrane</keyword>
<dbReference type="EMBL" id="MCFD01000010">
    <property type="protein sequence ID" value="ORX68216.1"/>
    <property type="molecule type" value="Genomic_DNA"/>
</dbReference>
<dbReference type="GeneID" id="63806269"/>
<feature type="transmembrane region" description="Helical" evidence="1">
    <location>
        <begin position="38"/>
        <end position="58"/>
    </location>
</feature>
<organism evidence="2 3">
    <name type="scientific">Linderina pennispora</name>
    <dbReference type="NCBI Taxonomy" id="61395"/>
    <lineage>
        <taxon>Eukaryota</taxon>
        <taxon>Fungi</taxon>
        <taxon>Fungi incertae sedis</taxon>
        <taxon>Zoopagomycota</taxon>
        <taxon>Kickxellomycotina</taxon>
        <taxon>Kickxellomycetes</taxon>
        <taxon>Kickxellales</taxon>
        <taxon>Kickxellaceae</taxon>
        <taxon>Linderina</taxon>
    </lineage>
</organism>
<evidence type="ECO:0000256" key="1">
    <source>
        <dbReference type="SAM" id="Phobius"/>
    </source>
</evidence>
<keyword evidence="3" id="KW-1185">Reference proteome</keyword>
<keyword evidence="1" id="KW-0472">Membrane</keyword>
<protein>
    <submittedName>
        <fullName evidence="2">Uncharacterized protein</fullName>
    </submittedName>
</protein>
<name>A0A1Y1W4P8_9FUNG</name>
<feature type="transmembrane region" description="Helical" evidence="1">
    <location>
        <begin position="70"/>
        <end position="87"/>
    </location>
</feature>
<accession>A0A1Y1W4P8</accession>
<evidence type="ECO:0000313" key="2">
    <source>
        <dbReference type="EMBL" id="ORX68216.1"/>
    </source>
</evidence>
<dbReference type="Proteomes" id="UP000193922">
    <property type="component" value="Unassembled WGS sequence"/>
</dbReference>
<comment type="caution">
    <text evidence="2">The sequence shown here is derived from an EMBL/GenBank/DDBJ whole genome shotgun (WGS) entry which is preliminary data.</text>
</comment>
<keyword evidence="1" id="KW-1133">Transmembrane helix</keyword>
<proteinExistence type="predicted"/>
<gene>
    <name evidence="2" type="ORF">DL89DRAFT_28104</name>
</gene>
<evidence type="ECO:0000313" key="3">
    <source>
        <dbReference type="Proteomes" id="UP000193922"/>
    </source>
</evidence>
<sequence length="91" mass="10304">MLMTARSYLSSVAPVMELSACLRSVYRTKSTEFLSAKYHMLVVVELALVWTLCLYQMPFGLDLSVISWRSIAKGICSAILVIQHVVYRSQE</sequence>